<gene>
    <name evidence="2" type="ORF">JKG61_18620</name>
</gene>
<sequence>MNKINKLLILFVASIALGGCSKSWLDVNKDPSNPSSKDATVSSRLPWMQHHLMYAQGTAGARAALVTQGLTFINNTTAQQSLAAGWNPIAGMSTTPYQFFFVTVGPNIAELETKAEAEQAYHYLGAAKVLRAMGFMLMADWYGEMPYTEALSLNITPKFDDGKTIFEGCLADIDKAIEYFNMQQPSTATPLKAGDSWNNGDVNKWLKLCYGLKARWMNNLSKKSSLYKPDEILALLDKAPVSNAESTIVNHEDVKEGTGDPLFNDPIKTSILFDNIGMNTNFRVTKWYEDILTDFAGTGVEDPRADKLIPWAEFGFPKKFVRSKGVDMQSDIRMNAGPINGSYNDTGKDVELDIPKSTNKRIIKPGTWYVNSTNQARWGDTVYVSMKSSSIGYNSDNSDIYKWKDGTVGGSGTFYSRPDAQTFVMTYAEMCFIKAEVYMRKGDKKLAFDAYKAGVIANIDMMNTKLKTYGNINPSKSPMDQAKIDNFVNNGLGSETDISMKKIMTQKYIAMSYSQQNWNDMRRHDYSINSYQGWDVPHEYKVTAAAQVKIPMGKQFRRIMQVSHEINYNSNNVKASHPNALNDDIWSFPVWWDIVE</sequence>
<dbReference type="Pfam" id="PF12771">
    <property type="entry name" value="SusD-like_2"/>
    <property type="match status" value="2"/>
</dbReference>
<keyword evidence="2" id="KW-0449">Lipoprotein</keyword>
<keyword evidence="1" id="KW-0732">Signal</keyword>
<evidence type="ECO:0000313" key="3">
    <source>
        <dbReference type="Proteomes" id="UP000625283"/>
    </source>
</evidence>
<dbReference type="Proteomes" id="UP000625283">
    <property type="component" value="Unassembled WGS sequence"/>
</dbReference>
<organism evidence="2 3">
    <name type="scientific">Sphingobacterium faecale</name>
    <dbReference type="NCBI Taxonomy" id="2803775"/>
    <lineage>
        <taxon>Bacteria</taxon>
        <taxon>Pseudomonadati</taxon>
        <taxon>Bacteroidota</taxon>
        <taxon>Sphingobacteriia</taxon>
        <taxon>Sphingobacteriales</taxon>
        <taxon>Sphingobacteriaceae</taxon>
        <taxon>Sphingobacterium</taxon>
    </lineage>
</organism>
<name>A0ABS1R7X9_9SPHI</name>
<dbReference type="InterPro" id="IPR041662">
    <property type="entry name" value="SusD-like_2"/>
</dbReference>
<protein>
    <submittedName>
        <fullName evidence="2">SusD/RagB family nutrient-binding outer membrane lipoprotein</fullName>
    </submittedName>
</protein>
<evidence type="ECO:0000256" key="1">
    <source>
        <dbReference type="SAM" id="SignalP"/>
    </source>
</evidence>
<accession>A0ABS1R7X9</accession>
<dbReference type="InterPro" id="IPR011990">
    <property type="entry name" value="TPR-like_helical_dom_sf"/>
</dbReference>
<evidence type="ECO:0000313" key="2">
    <source>
        <dbReference type="EMBL" id="MBL1410778.1"/>
    </source>
</evidence>
<feature type="signal peptide" evidence="1">
    <location>
        <begin position="1"/>
        <end position="18"/>
    </location>
</feature>
<proteinExistence type="predicted"/>
<dbReference type="RefSeq" id="WP_202104467.1">
    <property type="nucleotide sequence ID" value="NZ_JAERTY010000010.1"/>
</dbReference>
<dbReference type="EMBL" id="JAERTY010000010">
    <property type="protein sequence ID" value="MBL1410778.1"/>
    <property type="molecule type" value="Genomic_DNA"/>
</dbReference>
<reference evidence="2 3" key="1">
    <citation type="submission" date="2021-01" db="EMBL/GenBank/DDBJ databases">
        <title>C459-1 draft genome sequence.</title>
        <authorList>
            <person name="Zhang X.-F."/>
        </authorList>
    </citation>
    <scope>NUCLEOTIDE SEQUENCE [LARGE SCALE GENOMIC DNA]</scope>
    <source>
        <strain evidence="3">C459-1</strain>
    </source>
</reference>
<dbReference type="PROSITE" id="PS51257">
    <property type="entry name" value="PROKAR_LIPOPROTEIN"/>
    <property type="match status" value="1"/>
</dbReference>
<comment type="caution">
    <text evidence="2">The sequence shown here is derived from an EMBL/GenBank/DDBJ whole genome shotgun (WGS) entry which is preliminary data.</text>
</comment>
<dbReference type="Gene3D" id="1.25.40.390">
    <property type="match status" value="2"/>
</dbReference>
<keyword evidence="3" id="KW-1185">Reference proteome</keyword>
<feature type="chain" id="PRO_5046148705" evidence="1">
    <location>
        <begin position="19"/>
        <end position="596"/>
    </location>
</feature>
<dbReference type="SUPFAM" id="SSF48452">
    <property type="entry name" value="TPR-like"/>
    <property type="match status" value="1"/>
</dbReference>